<protein>
    <submittedName>
        <fullName evidence="3">Uncharacterized protein</fullName>
    </submittedName>
</protein>
<sequence>MEFLSKERAIYTFILLITQYGLAAFISPVAGIPRLDNWNNANGQPLQQNPSDYSNYAHPYQLYSQWGFNGHAQPPYYSPSPSPSSYQVPYAFYRNSAFAYPTKQIDNLQKQQLANIADETESFNSEKRKSPQFVDENNRGSEDGIQRILKTVAEKLPKIAETMSRFGNKDYNPTTSNFGEDITNIDKQQSIYPPKDSSIIPYSLNKREYELKEQNQNSLSSSPLLSTFGKLLSAFNAGSNNQNIMPTTASSSVVVDSNNGENPLMKSVDLSPELIYQQKRQVYKGEQQLPDDKNYIPHLTPPPELPSPSQQNPLNSFLQQFGISNLMPIEKAEKIVENKARTEKQKEENGDIIGSLMRGQMPQMPDWLSQFGLDSMLGQNLSNNEQQQSGNALAQIFGKKDAKNGGGGGALSSFFGSGLDDAPKK</sequence>
<feature type="region of interest" description="Disordered" evidence="1">
    <location>
        <begin position="120"/>
        <end position="141"/>
    </location>
</feature>
<reference evidence="3 4" key="1">
    <citation type="submission" date="2020-08" db="EMBL/GenBank/DDBJ databases">
        <authorList>
            <person name="Koutsovoulos G."/>
            <person name="Danchin GJ E."/>
        </authorList>
    </citation>
    <scope>NUCLEOTIDE SEQUENCE [LARGE SCALE GENOMIC DNA]</scope>
</reference>
<comment type="caution">
    <text evidence="3">The sequence shown here is derived from an EMBL/GenBank/DDBJ whole genome shotgun (WGS) entry which is preliminary data.</text>
</comment>
<name>A0A6V7WY52_MELEN</name>
<accession>A0A6V7WY52</accession>
<evidence type="ECO:0000313" key="3">
    <source>
        <dbReference type="EMBL" id="CAD2191971.1"/>
    </source>
</evidence>
<evidence type="ECO:0000256" key="1">
    <source>
        <dbReference type="SAM" id="MobiDB-lite"/>
    </source>
</evidence>
<evidence type="ECO:0000256" key="2">
    <source>
        <dbReference type="SAM" id="Phobius"/>
    </source>
</evidence>
<proteinExistence type="predicted"/>
<dbReference type="OrthoDB" id="5877904at2759"/>
<organism evidence="3 4">
    <name type="scientific">Meloidogyne enterolobii</name>
    <name type="common">Root-knot nematode worm</name>
    <name type="synonym">Meloidogyne mayaguensis</name>
    <dbReference type="NCBI Taxonomy" id="390850"/>
    <lineage>
        <taxon>Eukaryota</taxon>
        <taxon>Metazoa</taxon>
        <taxon>Ecdysozoa</taxon>
        <taxon>Nematoda</taxon>
        <taxon>Chromadorea</taxon>
        <taxon>Rhabditida</taxon>
        <taxon>Tylenchina</taxon>
        <taxon>Tylenchomorpha</taxon>
        <taxon>Tylenchoidea</taxon>
        <taxon>Meloidogynidae</taxon>
        <taxon>Meloidogyninae</taxon>
        <taxon>Meloidogyne</taxon>
    </lineage>
</organism>
<keyword evidence="2" id="KW-0472">Membrane</keyword>
<dbReference type="AlphaFoldDB" id="A0A6V7WY52"/>
<feature type="compositionally biased region" description="Polar residues" evidence="1">
    <location>
        <begin position="381"/>
        <end position="392"/>
    </location>
</feature>
<dbReference type="Proteomes" id="UP000580250">
    <property type="component" value="Unassembled WGS sequence"/>
</dbReference>
<feature type="region of interest" description="Disordered" evidence="1">
    <location>
        <begin position="381"/>
        <end position="402"/>
    </location>
</feature>
<keyword evidence="2" id="KW-1133">Transmembrane helix</keyword>
<keyword evidence="2" id="KW-0812">Transmembrane</keyword>
<gene>
    <name evidence="3" type="ORF">MENT_LOCUS44832</name>
</gene>
<feature type="transmembrane region" description="Helical" evidence="2">
    <location>
        <begin position="9"/>
        <end position="30"/>
    </location>
</feature>
<evidence type="ECO:0000313" key="4">
    <source>
        <dbReference type="Proteomes" id="UP000580250"/>
    </source>
</evidence>
<dbReference type="EMBL" id="CAJEWN010000912">
    <property type="protein sequence ID" value="CAD2191971.1"/>
    <property type="molecule type" value="Genomic_DNA"/>
</dbReference>